<reference evidence="1 2" key="1">
    <citation type="journal article" date="2022" name="Genome Biol. Evol.">
        <title>The Spruce Budworm Genome: Reconstructing the Evolutionary History of Antifreeze Proteins.</title>
        <authorList>
            <person name="Beliveau C."/>
            <person name="Gagne P."/>
            <person name="Picq S."/>
            <person name="Vernygora O."/>
            <person name="Keeling C.I."/>
            <person name="Pinkney K."/>
            <person name="Doucet D."/>
            <person name="Wen F."/>
            <person name="Johnston J.S."/>
            <person name="Maaroufi H."/>
            <person name="Boyle B."/>
            <person name="Laroche J."/>
            <person name="Dewar K."/>
            <person name="Juretic N."/>
            <person name="Blackburn G."/>
            <person name="Nisole A."/>
            <person name="Brunet B."/>
            <person name="Brandao M."/>
            <person name="Lumley L."/>
            <person name="Duan J."/>
            <person name="Quan G."/>
            <person name="Lucarotti C.J."/>
            <person name="Roe A.D."/>
            <person name="Sperling F.A.H."/>
            <person name="Levesque R.C."/>
            <person name="Cusson M."/>
        </authorList>
    </citation>
    <scope>NUCLEOTIDE SEQUENCE [LARGE SCALE GENOMIC DNA]</scope>
    <source>
        <strain evidence="1">Glfc:IPQL:Cfum</strain>
    </source>
</reference>
<keyword evidence="2" id="KW-1185">Reference proteome</keyword>
<comment type="caution">
    <text evidence="1">The sequence shown here is derived from an EMBL/GenBank/DDBJ whole genome shotgun (WGS) entry which is preliminary data.</text>
</comment>
<evidence type="ECO:0000313" key="1">
    <source>
        <dbReference type="EMBL" id="KAI8423348.1"/>
    </source>
</evidence>
<proteinExistence type="predicted"/>
<protein>
    <submittedName>
        <fullName evidence="1">Uncharacterized protein</fullName>
    </submittedName>
</protein>
<organism evidence="1 2">
    <name type="scientific">Choristoneura fumiferana</name>
    <name type="common">Spruce budworm moth</name>
    <name type="synonym">Archips fumiferana</name>
    <dbReference type="NCBI Taxonomy" id="7141"/>
    <lineage>
        <taxon>Eukaryota</taxon>
        <taxon>Metazoa</taxon>
        <taxon>Ecdysozoa</taxon>
        <taxon>Arthropoda</taxon>
        <taxon>Hexapoda</taxon>
        <taxon>Insecta</taxon>
        <taxon>Pterygota</taxon>
        <taxon>Neoptera</taxon>
        <taxon>Endopterygota</taxon>
        <taxon>Lepidoptera</taxon>
        <taxon>Glossata</taxon>
        <taxon>Ditrysia</taxon>
        <taxon>Tortricoidea</taxon>
        <taxon>Tortricidae</taxon>
        <taxon>Tortricinae</taxon>
        <taxon>Choristoneura</taxon>
    </lineage>
</organism>
<name>A0ACC0JGV5_CHOFU</name>
<dbReference type="EMBL" id="CM046125">
    <property type="protein sequence ID" value="KAI8423348.1"/>
    <property type="molecule type" value="Genomic_DNA"/>
</dbReference>
<gene>
    <name evidence="1" type="ORF">MSG28_014359</name>
</gene>
<evidence type="ECO:0000313" key="2">
    <source>
        <dbReference type="Proteomes" id="UP001064048"/>
    </source>
</evidence>
<dbReference type="Proteomes" id="UP001064048">
    <property type="component" value="Chromosome 25"/>
</dbReference>
<accession>A0ACC0JGV5</accession>
<sequence>MTRIIDIETIISQGGSGGWELKQAHFRCATSVVFKNKQKSAGRPSRRTAWTALSAAPPQRLRAIYGSMRQRVEGVAGGGDCWGCERDQQLGVRAGLPSGTVHPSSAFHNTTQCGYDASGRQPKAAAQTTRNKPTGVREVPRLADKDKKVKKKKAKEDAPAEEAAAPAAAAPAPSSGSERQSSRGSRKAKRTGSNVFSMFTQKQVAEFKEAFQLMDHDKDGIIGKNDLRATFDSLGRLASEKELDEMVNEAPGPINFTQLLTLFAGRMSGGSDEDDVVINAFKTFDDEGRIDSERLRHALMTWGDKFSADEVDEAYDQMDIDDKGFIDTTKLITMLTASAEEEEGGEAAYSVVVATTARVNRLVCAARAQPLGLVTTRDPVHHAASTILRDWGARHDGGGGLVLRAVISQWGLHGEIEFSRTSAGRVALRTDLRPTLEHPEHALRWAVHAFPVDHRDVTAARCGAALGPELFDLTEELGYLLVPGKGQAEFETTRPLTGPDGLWGRSLRLESAEGRVACASILAADDAAETYAEAQFSAPVAGSVGFRWLAPADAGGADADVTTDLFHTGAVRGDGDYTEHDWKLFVTDIFDSDRVNYEDNCDALQAVFDPATGAGAGDGLSVGELAARLGPVRVARDPRRPQRAARRHAVLAALRQDMRATRRSLYLVLYDHQHNDTFLACAKLRLAPPQTARVLVSMGGVRGTVRLVQRAPHAPTWLTFELAAADKDNYELNLRFVGSVRGYSIRELPPRPAAARPCNYTGAVYNPSGVDLATDQYAVGDLMGKLLGRSPRRPHRYLLPGLALELDGTYWDAFLPLRGAHSVRHRALLIERLRPKTELCGTVVPYEFGTDYQTPMSAAEVVFRYPLVGRVVFRQPRDRPWEDTTITVENLIHADGANVNDTFGHRWALHEHSPGADFYNWSRRCESAGAEWDPRALRQSDAYCARPPLCRLGDLATRHGTLAVAGRKRDAARLTRRQFTDTVLALTGRRSALRRSLLILDDHGPVARGDRMACSIVSGMARRKAVANDWFGEGAGAGGGAALQGRLELTQQTEYDVVNLQLKLDHLDDVSDYRIHAAPVEKDLEFPCEISTLLDTYNPYNVNKSLSPTKGTADEYPVGALSDKFGQLAGLRRASVATNDTRLTLFGARSVLGRSLLLGARGRRWACASLQRGYGPSEARELRAVASFHHPGGFAWGYVRFTQLVTNDGGASDTIIEVNLRYPGERDRNMTYGHRWEVFVNPVGVDAAVAVPATRCVAGGYRWNPYFTQLADPLNHELYNEECGSDNPLRCDVGDLTSRLGTINVGAGRQVFTDSNLPLEGAARALGRSLVVFAPGGGRDRLACANIEEDHDIVKFVNIMKPPRFAIGQFLAEVRRVLGAPRWLLWAEAQKGQGSLFAPSRAPRGPRAPRAATAAAEVAAVVCAALLLAAIS</sequence>